<name>A0AAD1U8C8_EUPCR</name>
<reference evidence="1" key="1">
    <citation type="submission" date="2023-07" db="EMBL/GenBank/DDBJ databases">
        <authorList>
            <consortium name="AG Swart"/>
            <person name="Singh M."/>
            <person name="Singh A."/>
            <person name="Seah K."/>
            <person name="Emmerich C."/>
        </authorList>
    </citation>
    <scope>NUCLEOTIDE SEQUENCE</scope>
    <source>
        <strain evidence="1">DP1</strain>
    </source>
</reference>
<dbReference type="Proteomes" id="UP001295684">
    <property type="component" value="Unassembled WGS sequence"/>
</dbReference>
<accession>A0AAD1U8C8</accession>
<protein>
    <submittedName>
        <fullName evidence="1">Uncharacterized protein</fullName>
    </submittedName>
</protein>
<comment type="caution">
    <text evidence="1">The sequence shown here is derived from an EMBL/GenBank/DDBJ whole genome shotgun (WGS) entry which is preliminary data.</text>
</comment>
<dbReference type="EMBL" id="CAMPGE010003655">
    <property type="protein sequence ID" value="CAI2362497.1"/>
    <property type="molecule type" value="Genomic_DNA"/>
</dbReference>
<keyword evidence="2" id="KW-1185">Reference proteome</keyword>
<gene>
    <name evidence="1" type="ORF">ECRASSUSDP1_LOCUS3821</name>
</gene>
<evidence type="ECO:0000313" key="2">
    <source>
        <dbReference type="Proteomes" id="UP001295684"/>
    </source>
</evidence>
<organism evidence="1 2">
    <name type="scientific">Euplotes crassus</name>
    <dbReference type="NCBI Taxonomy" id="5936"/>
    <lineage>
        <taxon>Eukaryota</taxon>
        <taxon>Sar</taxon>
        <taxon>Alveolata</taxon>
        <taxon>Ciliophora</taxon>
        <taxon>Intramacronucleata</taxon>
        <taxon>Spirotrichea</taxon>
        <taxon>Hypotrichia</taxon>
        <taxon>Euplotida</taxon>
        <taxon>Euplotidae</taxon>
        <taxon>Moneuplotes</taxon>
    </lineage>
</organism>
<proteinExistence type="predicted"/>
<dbReference type="AlphaFoldDB" id="A0AAD1U8C8"/>
<sequence length="105" mass="11942">MGLQQSLHPHKQHIQEIGKLDNQYGEILCLHKCCFFFSCYKMTTRVWEVVSVPAAKNPKTSINSSSYLILGSWINLLQIESSSLDSSISFLKEACNSNKFLLFLL</sequence>
<evidence type="ECO:0000313" key="1">
    <source>
        <dbReference type="EMBL" id="CAI2362497.1"/>
    </source>
</evidence>